<evidence type="ECO:0000256" key="1">
    <source>
        <dbReference type="ARBA" id="ARBA00023015"/>
    </source>
</evidence>
<dbReference type="PANTHER" id="PTHR30055:SF234">
    <property type="entry name" value="HTH-TYPE TRANSCRIPTIONAL REGULATOR BETI"/>
    <property type="match status" value="1"/>
</dbReference>
<name>A0A7I7T427_9MYCO</name>
<evidence type="ECO:0000256" key="2">
    <source>
        <dbReference type="ARBA" id="ARBA00023125"/>
    </source>
</evidence>
<dbReference type="PROSITE" id="PS50977">
    <property type="entry name" value="HTH_TETR_2"/>
    <property type="match status" value="1"/>
</dbReference>
<dbReference type="PANTHER" id="PTHR30055">
    <property type="entry name" value="HTH-TYPE TRANSCRIPTIONAL REGULATOR RUTR"/>
    <property type="match status" value="1"/>
</dbReference>
<dbReference type="SUPFAM" id="SSF46689">
    <property type="entry name" value="Homeodomain-like"/>
    <property type="match status" value="1"/>
</dbReference>
<keyword evidence="3" id="KW-0804">Transcription</keyword>
<keyword evidence="8" id="KW-1185">Reference proteome</keyword>
<dbReference type="PRINTS" id="PR00455">
    <property type="entry name" value="HTHTETR"/>
</dbReference>
<dbReference type="GO" id="GO:0000976">
    <property type="term" value="F:transcription cis-regulatory region binding"/>
    <property type="evidence" value="ECO:0007669"/>
    <property type="project" value="TreeGrafter"/>
</dbReference>
<evidence type="ECO:0000256" key="3">
    <source>
        <dbReference type="ARBA" id="ARBA00023163"/>
    </source>
</evidence>
<evidence type="ECO:0000313" key="8">
    <source>
        <dbReference type="Proteomes" id="UP000467148"/>
    </source>
</evidence>
<sequence>MSTHVREDGPDASKPGIRRPVQARSRAKVDSILGGAARVLASRGYSATTTNHIADAAGVSIGSFYQYFTDKDDVIRAVATMFAREALTFSGEHIHDGDDEATQVRAWLDAVLSRATQDEALIRVLFREVPYTWTIPGVREVMDESLAVIERLGPLNRVDAARKRDQAFVIFRSMLAVIIDVAADPVLQSRRENIVDELARMIECYLMSTRDQSD</sequence>
<dbReference type="EMBL" id="AP022596">
    <property type="protein sequence ID" value="BBY63818.1"/>
    <property type="molecule type" value="Genomic_DNA"/>
</dbReference>
<feature type="region of interest" description="Disordered" evidence="5">
    <location>
        <begin position="1"/>
        <end position="21"/>
    </location>
</feature>
<reference evidence="7 8" key="1">
    <citation type="journal article" date="2019" name="Emerg. Microbes Infect.">
        <title>Comprehensive subspecies identification of 175 nontuberculous mycobacteria species based on 7547 genomic profiles.</title>
        <authorList>
            <person name="Matsumoto Y."/>
            <person name="Kinjo T."/>
            <person name="Motooka D."/>
            <person name="Nabeya D."/>
            <person name="Jung N."/>
            <person name="Uechi K."/>
            <person name="Horii T."/>
            <person name="Iida T."/>
            <person name="Fujita J."/>
            <person name="Nakamura S."/>
        </authorList>
    </citation>
    <scope>NUCLEOTIDE SEQUENCE [LARGE SCALE GENOMIC DNA]</scope>
    <source>
        <strain evidence="7 8">JCM 30396</strain>
    </source>
</reference>
<feature type="DNA-binding region" description="H-T-H motif" evidence="4">
    <location>
        <begin position="49"/>
        <end position="68"/>
    </location>
</feature>
<organism evidence="7 8">
    <name type="scientific">Mycolicibacterium helvum</name>
    <dbReference type="NCBI Taxonomy" id="1534349"/>
    <lineage>
        <taxon>Bacteria</taxon>
        <taxon>Bacillati</taxon>
        <taxon>Actinomycetota</taxon>
        <taxon>Actinomycetes</taxon>
        <taxon>Mycobacteriales</taxon>
        <taxon>Mycobacteriaceae</taxon>
        <taxon>Mycolicibacterium</taxon>
    </lineage>
</organism>
<dbReference type="GO" id="GO:0003700">
    <property type="term" value="F:DNA-binding transcription factor activity"/>
    <property type="evidence" value="ECO:0007669"/>
    <property type="project" value="TreeGrafter"/>
</dbReference>
<dbReference type="InterPro" id="IPR009057">
    <property type="entry name" value="Homeodomain-like_sf"/>
</dbReference>
<proteinExistence type="predicted"/>
<feature type="domain" description="HTH tetR-type" evidence="6">
    <location>
        <begin position="26"/>
        <end position="86"/>
    </location>
</feature>
<evidence type="ECO:0000256" key="5">
    <source>
        <dbReference type="SAM" id="MobiDB-lite"/>
    </source>
</evidence>
<evidence type="ECO:0000256" key="4">
    <source>
        <dbReference type="PROSITE-ProRule" id="PRU00335"/>
    </source>
</evidence>
<dbReference type="Pfam" id="PF00440">
    <property type="entry name" value="TetR_N"/>
    <property type="match status" value="1"/>
</dbReference>
<dbReference type="AlphaFoldDB" id="A0A7I7T427"/>
<dbReference type="KEGG" id="mhev:MHEL_20610"/>
<dbReference type="InterPro" id="IPR001647">
    <property type="entry name" value="HTH_TetR"/>
</dbReference>
<dbReference type="Gene3D" id="1.10.357.10">
    <property type="entry name" value="Tetracycline Repressor, domain 2"/>
    <property type="match status" value="1"/>
</dbReference>
<dbReference type="RefSeq" id="WP_163747427.1">
    <property type="nucleotide sequence ID" value="NZ_AP022596.1"/>
</dbReference>
<evidence type="ECO:0000259" key="6">
    <source>
        <dbReference type="PROSITE" id="PS50977"/>
    </source>
</evidence>
<keyword evidence="1" id="KW-0805">Transcription regulation</keyword>
<feature type="compositionally biased region" description="Basic and acidic residues" evidence="5">
    <location>
        <begin position="1"/>
        <end position="11"/>
    </location>
</feature>
<dbReference type="InterPro" id="IPR023772">
    <property type="entry name" value="DNA-bd_HTH_TetR-type_CS"/>
</dbReference>
<accession>A0A7I7T427</accession>
<gene>
    <name evidence="7" type="ORF">MHEL_20610</name>
</gene>
<keyword evidence="2 4" id="KW-0238">DNA-binding</keyword>
<dbReference type="PROSITE" id="PS01081">
    <property type="entry name" value="HTH_TETR_1"/>
    <property type="match status" value="1"/>
</dbReference>
<evidence type="ECO:0000313" key="7">
    <source>
        <dbReference type="EMBL" id="BBY63818.1"/>
    </source>
</evidence>
<dbReference type="Proteomes" id="UP000467148">
    <property type="component" value="Chromosome"/>
</dbReference>
<dbReference type="InterPro" id="IPR050109">
    <property type="entry name" value="HTH-type_TetR-like_transc_reg"/>
</dbReference>
<protein>
    <submittedName>
        <fullName evidence="7">TetR family transcriptional regulator</fullName>
    </submittedName>
</protein>